<keyword evidence="4" id="KW-1133">Transmembrane helix</keyword>
<organism evidence="6 7">
    <name type="scientific">Skermanella cutis</name>
    <dbReference type="NCBI Taxonomy" id="2775420"/>
    <lineage>
        <taxon>Bacteria</taxon>
        <taxon>Pseudomonadati</taxon>
        <taxon>Pseudomonadota</taxon>
        <taxon>Alphaproteobacteria</taxon>
        <taxon>Rhodospirillales</taxon>
        <taxon>Azospirillaceae</taxon>
        <taxon>Skermanella</taxon>
    </lineage>
</organism>
<proteinExistence type="predicted"/>
<feature type="transmembrane region" description="Helical" evidence="4">
    <location>
        <begin position="406"/>
        <end position="429"/>
    </location>
</feature>
<keyword evidence="3" id="KW-0175">Coiled coil</keyword>
<dbReference type="Proteomes" id="UP000595197">
    <property type="component" value="Plasmid pTT6-1"/>
</dbReference>
<feature type="coiled-coil region" evidence="3">
    <location>
        <begin position="184"/>
        <end position="239"/>
    </location>
</feature>
<keyword evidence="6" id="KW-0614">Plasmid</keyword>
<keyword evidence="1" id="KW-0547">Nucleotide-binding</keyword>
<reference evidence="6" key="1">
    <citation type="submission" date="2021-02" db="EMBL/GenBank/DDBJ databases">
        <title>Skermanella TT6 skin isolate.</title>
        <authorList>
            <person name="Lee K."/>
            <person name="Ganzorig M."/>
        </authorList>
    </citation>
    <scope>NUCLEOTIDE SEQUENCE</scope>
    <source>
        <strain evidence="6">TT6</strain>
    </source>
</reference>
<dbReference type="InterPro" id="IPR002586">
    <property type="entry name" value="CobQ/CobB/MinD/ParA_Nub-bd_dom"/>
</dbReference>
<dbReference type="RefSeq" id="WP_201081945.1">
    <property type="nucleotide sequence ID" value="NZ_CP067421.1"/>
</dbReference>
<evidence type="ECO:0000313" key="7">
    <source>
        <dbReference type="Proteomes" id="UP000595197"/>
    </source>
</evidence>
<name>A0ABX7BEF0_9PROT</name>
<dbReference type="InterPro" id="IPR050445">
    <property type="entry name" value="Bact_polysacc_biosynth/exp"/>
</dbReference>
<protein>
    <submittedName>
        <fullName evidence="6">P-loop NTPase</fullName>
    </submittedName>
</protein>
<keyword evidence="7" id="KW-1185">Reference proteome</keyword>
<evidence type="ECO:0000256" key="4">
    <source>
        <dbReference type="SAM" id="Phobius"/>
    </source>
</evidence>
<keyword evidence="4" id="KW-0472">Membrane</keyword>
<evidence type="ECO:0000259" key="5">
    <source>
        <dbReference type="Pfam" id="PF01656"/>
    </source>
</evidence>
<accession>A0ABX7BEF0</accession>
<evidence type="ECO:0000256" key="2">
    <source>
        <dbReference type="ARBA" id="ARBA00022840"/>
    </source>
</evidence>
<dbReference type="SUPFAM" id="SSF52540">
    <property type="entry name" value="P-loop containing nucleoside triphosphate hydrolases"/>
    <property type="match status" value="1"/>
</dbReference>
<dbReference type="PANTHER" id="PTHR32309:SF13">
    <property type="entry name" value="FERRIC ENTEROBACTIN TRANSPORT PROTEIN FEPE"/>
    <property type="match status" value="1"/>
</dbReference>
<sequence length="687" mass="74141">MAQPVELSILDLGAVLWRRKFTLVGLAILGGLAGIEASSLFPPQYSSNGSLVVGSPAQVLPNGDPMLPLAPATPTIVATEGGVLSSPGLLRIVANGLAVPPGALPDEKEPSASPGVESLAERLAPQLKVITDKESNLIQVSFTSGDPVFSAEVVNRLLNSYVDGRFTAQRHAMDRVTENLSGRLDAVRADIANGERRVADLLRQGLSPIPEQDVLIQEIQAATESITLSQAEIVRLEAERQGATRLGANAGNEPIEVAALLDSPEIARLSSSIADLRAHRAQLSDTLGPRHPDIRGIDQNIAQVTREIITEARRVESRLDKEIAFNTARLNATERRLTDLRARTAAEAGSRFDIKRAQGDLDTLKELEMGIQKQMESVRAQTLLTNAQIITAAIPVNKPSSPNVKLFGMFGAIVPAGLVAFLLIILDVARRLRPGFKEIVGAIDAPLIGVMPFVSRPLRPRRKAHAIQTLDGLALRLEILASTQGRSARILLTSAHPGEGKSTLTFGLGRALAASGKRVLLVDCDLHKPRIANMMRDMRPEPFSLEYGPTSDRVDMTRAGDTSLHLLCPSFLVGAEPSMRLRSPEFTRLLFGISSYFDVILFDTPPVLCVPDAILVLRNADAAVLVVDPSRSTRTDVEEACDRLQSSGKRLAGVLISKLKARENRSYIYSGYQSNNTTRRALGLTRA</sequence>
<feature type="domain" description="CobQ/CobB/MinD/ParA nucleotide binding" evidence="5">
    <location>
        <begin position="491"/>
        <end position="674"/>
    </location>
</feature>
<keyword evidence="2" id="KW-0067">ATP-binding</keyword>
<evidence type="ECO:0000313" key="6">
    <source>
        <dbReference type="EMBL" id="QQP92774.1"/>
    </source>
</evidence>
<dbReference type="Pfam" id="PF01656">
    <property type="entry name" value="CbiA"/>
    <property type="match status" value="1"/>
</dbReference>
<dbReference type="EMBL" id="CP067421">
    <property type="protein sequence ID" value="QQP92774.1"/>
    <property type="molecule type" value="Genomic_DNA"/>
</dbReference>
<evidence type="ECO:0000256" key="3">
    <source>
        <dbReference type="SAM" id="Coils"/>
    </source>
</evidence>
<evidence type="ECO:0000256" key="1">
    <source>
        <dbReference type="ARBA" id="ARBA00022741"/>
    </source>
</evidence>
<geneLocation type="plasmid" evidence="6 7">
    <name>pTT6-1</name>
</geneLocation>
<gene>
    <name evidence="6" type="ORF">IGS68_30425</name>
</gene>
<dbReference type="Gene3D" id="3.40.50.300">
    <property type="entry name" value="P-loop containing nucleotide triphosphate hydrolases"/>
    <property type="match status" value="1"/>
</dbReference>
<dbReference type="InterPro" id="IPR027417">
    <property type="entry name" value="P-loop_NTPase"/>
</dbReference>
<dbReference type="CDD" id="cd05387">
    <property type="entry name" value="BY-kinase"/>
    <property type="match status" value="1"/>
</dbReference>
<keyword evidence="4" id="KW-0812">Transmembrane</keyword>
<dbReference type="PANTHER" id="PTHR32309">
    <property type="entry name" value="TYROSINE-PROTEIN KINASE"/>
    <property type="match status" value="1"/>
</dbReference>
<dbReference type="InterPro" id="IPR005702">
    <property type="entry name" value="Wzc-like_C"/>
</dbReference>